<dbReference type="SUPFAM" id="SSF53098">
    <property type="entry name" value="Ribonuclease H-like"/>
    <property type="match status" value="1"/>
</dbReference>
<protein>
    <recommendedName>
        <fullName evidence="1">RNase H type-1 domain-containing protein</fullName>
    </recommendedName>
</protein>
<evidence type="ECO:0000259" key="1">
    <source>
        <dbReference type="PROSITE" id="PS50879"/>
    </source>
</evidence>
<dbReference type="GO" id="GO:0004523">
    <property type="term" value="F:RNA-DNA hybrid ribonuclease activity"/>
    <property type="evidence" value="ECO:0007669"/>
    <property type="project" value="InterPro"/>
</dbReference>
<dbReference type="Proteomes" id="UP000234323">
    <property type="component" value="Unassembled WGS sequence"/>
</dbReference>
<dbReference type="InterPro" id="IPR012337">
    <property type="entry name" value="RNaseH-like_sf"/>
</dbReference>
<comment type="caution">
    <text evidence="2">The sequence shown here is derived from an EMBL/GenBank/DDBJ whole genome shotgun (WGS) entry which is preliminary data.</text>
</comment>
<dbReference type="VEuPathDB" id="FungiDB:FUN_012238"/>
<evidence type="ECO:0000313" key="2">
    <source>
        <dbReference type="EMBL" id="PKY48237.1"/>
    </source>
</evidence>
<dbReference type="VEuPathDB" id="FungiDB:RhiirA1_450325"/>
<dbReference type="AlphaFoldDB" id="A0A2I1GNS2"/>
<dbReference type="Gene3D" id="3.30.420.10">
    <property type="entry name" value="Ribonuclease H-like superfamily/Ribonuclease H"/>
    <property type="match status" value="1"/>
</dbReference>
<evidence type="ECO:0000313" key="3">
    <source>
        <dbReference type="Proteomes" id="UP000234323"/>
    </source>
</evidence>
<dbReference type="PROSITE" id="PS50879">
    <property type="entry name" value="RNASE_H_1"/>
    <property type="match status" value="1"/>
</dbReference>
<keyword evidence="3" id="KW-1185">Reference proteome</keyword>
<dbReference type="VEuPathDB" id="FungiDB:RhiirFUN_016223"/>
<gene>
    <name evidence="2" type="ORF">RhiirA4_463780</name>
</gene>
<name>A0A2I1GNS2_9GLOM</name>
<dbReference type="InterPro" id="IPR002156">
    <property type="entry name" value="RNaseH_domain"/>
</dbReference>
<feature type="domain" description="RNase H type-1" evidence="1">
    <location>
        <begin position="71"/>
        <end position="191"/>
    </location>
</feature>
<dbReference type="EMBL" id="LLXI01000620">
    <property type="protein sequence ID" value="PKY48237.1"/>
    <property type="molecule type" value="Genomic_DNA"/>
</dbReference>
<dbReference type="GO" id="GO:0003676">
    <property type="term" value="F:nucleic acid binding"/>
    <property type="evidence" value="ECO:0007669"/>
    <property type="project" value="InterPro"/>
</dbReference>
<dbReference type="InterPro" id="IPR036397">
    <property type="entry name" value="RNaseH_sf"/>
</dbReference>
<sequence length="205" mass="23222">MNQLSSAKLRLNLIIFKETTIIFPEHQPTQPITLRSTAASVPQNALLIKSLLLLPATLHDDFIEKATILANNQHLEFFSDGSLCRPPDNLAPLMGFGWLLSSPPDIAMSFYARITNWANSQATIQTFNALYLYTPRLTDRRLQKLNNCHLWQAIKQIIDTLQLQVTLSKVKAHSNNFYNDQADALAKQGSRNLISDVNHKDLKRQ</sequence>
<proteinExistence type="predicted"/>
<reference evidence="2 3" key="1">
    <citation type="submission" date="2015-10" db="EMBL/GenBank/DDBJ databases">
        <title>Genome analyses suggest a sexual origin of heterokaryosis in a supposedly ancient asexual fungus.</title>
        <authorList>
            <person name="Ropars J."/>
            <person name="Sedzielewska K."/>
            <person name="Noel J."/>
            <person name="Charron P."/>
            <person name="Farinelli L."/>
            <person name="Marton T."/>
            <person name="Kruger M."/>
            <person name="Pelin A."/>
            <person name="Brachmann A."/>
            <person name="Corradi N."/>
        </authorList>
    </citation>
    <scope>NUCLEOTIDE SEQUENCE [LARGE SCALE GENOMIC DNA]</scope>
    <source>
        <strain evidence="2 3">A4</strain>
    </source>
</reference>
<organism evidence="2 3">
    <name type="scientific">Rhizophagus irregularis</name>
    <dbReference type="NCBI Taxonomy" id="588596"/>
    <lineage>
        <taxon>Eukaryota</taxon>
        <taxon>Fungi</taxon>
        <taxon>Fungi incertae sedis</taxon>
        <taxon>Mucoromycota</taxon>
        <taxon>Glomeromycotina</taxon>
        <taxon>Glomeromycetes</taxon>
        <taxon>Glomerales</taxon>
        <taxon>Glomeraceae</taxon>
        <taxon>Rhizophagus</taxon>
    </lineage>
</organism>
<dbReference type="Pfam" id="PF00075">
    <property type="entry name" value="RNase_H"/>
    <property type="match status" value="1"/>
</dbReference>
<accession>A0A2I1GNS2</accession>